<keyword evidence="6" id="KW-1185">Reference proteome</keyword>
<dbReference type="PANTHER" id="PTHR39515:SF2">
    <property type="entry name" value="HTH-TYPE TRANSCRIPTIONAL REGULATOR RV0880"/>
    <property type="match status" value="1"/>
</dbReference>
<sequence length="145" mass="15540">MTAPLPDDVARRLPYAMVRLRARLRTESAPADRRWTWSQIATLGRIAAEGPATTSALAAAEHVRPQSMAETVAVLLREGLVTRSPDPTDGRKALVSITASGRELLAGIPAVRGAWLAAAIERNLSPAEHRTLAEAVAIMERLADS</sequence>
<reference evidence="5 6" key="1">
    <citation type="submission" date="2020-02" db="EMBL/GenBank/DDBJ databases">
        <title>Acidophilic actinobacteria isolated from forest soil.</title>
        <authorList>
            <person name="Golinska P."/>
        </authorList>
    </citation>
    <scope>NUCLEOTIDE SEQUENCE [LARGE SCALE GENOMIC DNA]</scope>
    <source>
        <strain evidence="5 6">NL8</strain>
    </source>
</reference>
<dbReference type="InterPro" id="IPR036388">
    <property type="entry name" value="WH-like_DNA-bd_sf"/>
</dbReference>
<dbReference type="InterPro" id="IPR036390">
    <property type="entry name" value="WH_DNA-bd_sf"/>
</dbReference>
<comment type="caution">
    <text evidence="5">The sequence shown here is derived from an EMBL/GenBank/DDBJ whole genome shotgun (WGS) entry which is preliminary data.</text>
</comment>
<dbReference type="Gene3D" id="1.10.10.10">
    <property type="entry name" value="Winged helix-like DNA-binding domain superfamily/Winged helix DNA-binding domain"/>
    <property type="match status" value="1"/>
</dbReference>
<gene>
    <name evidence="5" type="ORF">KGQ19_44240</name>
</gene>
<dbReference type="SUPFAM" id="SSF46785">
    <property type="entry name" value="Winged helix' DNA-binding domain"/>
    <property type="match status" value="1"/>
</dbReference>
<name>A0ABS5L6B4_9ACTN</name>
<evidence type="ECO:0000259" key="4">
    <source>
        <dbReference type="PROSITE" id="PS50995"/>
    </source>
</evidence>
<protein>
    <submittedName>
        <fullName evidence="5">MarR family transcriptional regulator</fullName>
    </submittedName>
</protein>
<keyword evidence="3" id="KW-0804">Transcription</keyword>
<proteinExistence type="predicted"/>
<dbReference type="InterPro" id="IPR000835">
    <property type="entry name" value="HTH_MarR-typ"/>
</dbReference>
<dbReference type="SMART" id="SM00347">
    <property type="entry name" value="HTH_MARR"/>
    <property type="match status" value="1"/>
</dbReference>
<dbReference type="InterPro" id="IPR023187">
    <property type="entry name" value="Tscrpt_reg_MarR-type_CS"/>
</dbReference>
<evidence type="ECO:0000313" key="6">
    <source>
        <dbReference type="Proteomes" id="UP000730482"/>
    </source>
</evidence>
<feature type="domain" description="HTH marR-type" evidence="4">
    <location>
        <begin position="6"/>
        <end position="144"/>
    </location>
</feature>
<keyword evidence="2" id="KW-0238">DNA-binding</keyword>
<dbReference type="Proteomes" id="UP000730482">
    <property type="component" value="Unassembled WGS sequence"/>
</dbReference>
<evidence type="ECO:0000256" key="3">
    <source>
        <dbReference type="ARBA" id="ARBA00023163"/>
    </source>
</evidence>
<keyword evidence="1" id="KW-0805">Transcription regulation</keyword>
<dbReference type="PROSITE" id="PS01117">
    <property type="entry name" value="HTH_MARR_1"/>
    <property type="match status" value="1"/>
</dbReference>
<dbReference type="RefSeq" id="WP_212020883.1">
    <property type="nucleotide sequence ID" value="NZ_JAAFYZ010000295.1"/>
</dbReference>
<evidence type="ECO:0000313" key="5">
    <source>
        <dbReference type="EMBL" id="MBS2553886.1"/>
    </source>
</evidence>
<dbReference type="PROSITE" id="PS50995">
    <property type="entry name" value="HTH_MARR_2"/>
    <property type="match status" value="1"/>
</dbReference>
<dbReference type="PANTHER" id="PTHR39515">
    <property type="entry name" value="CONSERVED PROTEIN"/>
    <property type="match status" value="1"/>
</dbReference>
<evidence type="ECO:0000256" key="2">
    <source>
        <dbReference type="ARBA" id="ARBA00023125"/>
    </source>
</evidence>
<dbReference type="EMBL" id="JAAFYZ010000295">
    <property type="protein sequence ID" value="MBS2553886.1"/>
    <property type="molecule type" value="Genomic_DNA"/>
</dbReference>
<evidence type="ECO:0000256" key="1">
    <source>
        <dbReference type="ARBA" id="ARBA00023015"/>
    </source>
</evidence>
<dbReference type="Gene3D" id="1.10.287.100">
    <property type="match status" value="1"/>
</dbReference>
<organism evidence="5 6">
    <name type="scientific">Catenulispora pinistramenti</name>
    <dbReference type="NCBI Taxonomy" id="2705254"/>
    <lineage>
        <taxon>Bacteria</taxon>
        <taxon>Bacillati</taxon>
        <taxon>Actinomycetota</taxon>
        <taxon>Actinomycetes</taxon>
        <taxon>Catenulisporales</taxon>
        <taxon>Catenulisporaceae</taxon>
        <taxon>Catenulispora</taxon>
    </lineage>
</organism>
<dbReference type="Pfam" id="PF01047">
    <property type="entry name" value="MarR"/>
    <property type="match status" value="1"/>
</dbReference>
<accession>A0ABS5L6B4</accession>
<dbReference type="InterPro" id="IPR052526">
    <property type="entry name" value="HTH-type_Bedaq_tolerance"/>
</dbReference>